<proteinExistence type="predicted"/>
<dbReference type="Proteomes" id="UP000276055">
    <property type="component" value="Unassembled WGS sequence"/>
</dbReference>
<gene>
    <name evidence="1" type="ORF">C8D78_1477</name>
</gene>
<sequence>MSTPASFPDVVLITKADCHLCVEARAAVGRVTAALGIGWTEQSVDQDAALRERFAEEIPVVLVDGVQRDFWKIDEARLTRTLQRLLGQPS</sequence>
<reference evidence="1 2" key="1">
    <citation type="submission" date="2018-10" db="EMBL/GenBank/DDBJ databases">
        <title>Genomic Encyclopedia of Type Strains, Phase IV (KMG-IV): sequencing the most valuable type-strain genomes for metagenomic binning, comparative biology and taxonomic classification.</title>
        <authorList>
            <person name="Goeker M."/>
        </authorList>
    </citation>
    <scope>NUCLEOTIDE SEQUENCE [LARGE SCALE GENOMIC DNA]</scope>
    <source>
        <strain evidence="1 2">DSM 25586</strain>
    </source>
</reference>
<protein>
    <submittedName>
        <fullName evidence="1">Glutaredoxin-like protein DUF836</fullName>
    </submittedName>
</protein>
<dbReference type="EMBL" id="RBIR01000002">
    <property type="protein sequence ID" value="RKR20835.1"/>
    <property type="molecule type" value="Genomic_DNA"/>
</dbReference>
<dbReference type="OrthoDB" id="8779161at2"/>
<dbReference type="AlphaFoldDB" id="A0A495EV03"/>
<dbReference type="Pfam" id="PF05768">
    <property type="entry name" value="Glrx-like"/>
    <property type="match status" value="1"/>
</dbReference>
<evidence type="ECO:0000313" key="1">
    <source>
        <dbReference type="EMBL" id="RKR20835.1"/>
    </source>
</evidence>
<organism evidence="1 2">
    <name type="scientific">Arthrobacter oryzae</name>
    <dbReference type="NCBI Taxonomy" id="409290"/>
    <lineage>
        <taxon>Bacteria</taxon>
        <taxon>Bacillati</taxon>
        <taxon>Actinomycetota</taxon>
        <taxon>Actinomycetes</taxon>
        <taxon>Micrococcales</taxon>
        <taxon>Micrococcaceae</taxon>
        <taxon>Arthrobacter</taxon>
    </lineage>
</organism>
<dbReference type="InterPro" id="IPR036249">
    <property type="entry name" value="Thioredoxin-like_sf"/>
</dbReference>
<dbReference type="SUPFAM" id="SSF52833">
    <property type="entry name" value="Thioredoxin-like"/>
    <property type="match status" value="1"/>
</dbReference>
<dbReference type="InterPro" id="IPR008554">
    <property type="entry name" value="Glutaredoxin-like"/>
</dbReference>
<evidence type="ECO:0000313" key="2">
    <source>
        <dbReference type="Proteomes" id="UP000276055"/>
    </source>
</evidence>
<comment type="caution">
    <text evidence="1">The sequence shown here is derived from an EMBL/GenBank/DDBJ whole genome shotgun (WGS) entry which is preliminary data.</text>
</comment>
<dbReference type="Gene3D" id="3.40.30.10">
    <property type="entry name" value="Glutaredoxin"/>
    <property type="match status" value="1"/>
</dbReference>
<name>A0A495EV03_9MICC</name>
<dbReference type="RefSeq" id="WP_120951541.1">
    <property type="nucleotide sequence ID" value="NZ_RBIR01000002.1"/>
</dbReference>
<accession>A0A495EV03</accession>